<dbReference type="AlphaFoldDB" id="A0A1G1V3J3"/>
<dbReference type="EMBL" id="MHBW01000003">
    <property type="protein sequence ID" value="OGY09926.1"/>
    <property type="molecule type" value="Genomic_DNA"/>
</dbReference>
<keyword evidence="1" id="KW-1133">Transmembrane helix</keyword>
<accession>A0A1G1V3J3</accession>
<evidence type="ECO:0000256" key="1">
    <source>
        <dbReference type="SAM" id="Phobius"/>
    </source>
</evidence>
<name>A0A1G1V3J3_9BACT</name>
<sequence>MNIERKGPNLLLFAIFTTLTIFVWIGAEVYQILHKRNLETIPPAVLNTFSPTLDTKALNDIDARKYFASP</sequence>
<dbReference type="STRING" id="1797513.A2782_04460"/>
<protein>
    <submittedName>
        <fullName evidence="2">Uncharacterized protein</fullName>
    </submittedName>
</protein>
<keyword evidence="1" id="KW-0812">Transmembrane</keyword>
<comment type="caution">
    <text evidence="2">The sequence shown here is derived from an EMBL/GenBank/DDBJ whole genome shotgun (WGS) entry which is preliminary data.</text>
</comment>
<keyword evidence="1" id="KW-0472">Membrane</keyword>
<organism evidence="2 3">
    <name type="scientific">Candidatus Blackburnbacteria bacterium RIFCSPHIGHO2_01_FULL_43_15b</name>
    <dbReference type="NCBI Taxonomy" id="1797513"/>
    <lineage>
        <taxon>Bacteria</taxon>
        <taxon>Candidatus Blackburniibacteriota</taxon>
    </lineage>
</organism>
<feature type="transmembrane region" description="Helical" evidence="1">
    <location>
        <begin position="12"/>
        <end position="33"/>
    </location>
</feature>
<evidence type="ECO:0000313" key="3">
    <source>
        <dbReference type="Proteomes" id="UP000177967"/>
    </source>
</evidence>
<dbReference type="Proteomes" id="UP000177967">
    <property type="component" value="Unassembled WGS sequence"/>
</dbReference>
<reference evidence="2 3" key="1">
    <citation type="journal article" date="2016" name="Nat. Commun.">
        <title>Thousands of microbial genomes shed light on interconnected biogeochemical processes in an aquifer system.</title>
        <authorList>
            <person name="Anantharaman K."/>
            <person name="Brown C.T."/>
            <person name="Hug L.A."/>
            <person name="Sharon I."/>
            <person name="Castelle C.J."/>
            <person name="Probst A.J."/>
            <person name="Thomas B.C."/>
            <person name="Singh A."/>
            <person name="Wilkins M.J."/>
            <person name="Karaoz U."/>
            <person name="Brodie E.L."/>
            <person name="Williams K.H."/>
            <person name="Hubbard S.S."/>
            <person name="Banfield J.F."/>
        </authorList>
    </citation>
    <scope>NUCLEOTIDE SEQUENCE [LARGE SCALE GENOMIC DNA]</scope>
</reference>
<evidence type="ECO:0000313" key="2">
    <source>
        <dbReference type="EMBL" id="OGY09926.1"/>
    </source>
</evidence>
<proteinExistence type="predicted"/>
<gene>
    <name evidence="2" type="ORF">A2782_04460</name>
</gene>